<name>A0A7R9ZKT4_9STRA</name>
<dbReference type="Gene3D" id="1.25.50.20">
    <property type="match status" value="1"/>
</dbReference>
<dbReference type="GO" id="GO:0008270">
    <property type="term" value="F:zinc ion binding"/>
    <property type="evidence" value="ECO:0007669"/>
    <property type="project" value="TreeGrafter"/>
</dbReference>
<dbReference type="InterPro" id="IPR050344">
    <property type="entry name" value="Peptidase_M1_aminopeptidases"/>
</dbReference>
<protein>
    <recommendedName>
        <fullName evidence="2">ERAP1-like C-terminal domain-containing protein</fullName>
    </recommendedName>
</protein>
<dbReference type="AlphaFoldDB" id="A0A7R9ZKT4"/>
<dbReference type="GO" id="GO:0016020">
    <property type="term" value="C:membrane"/>
    <property type="evidence" value="ECO:0007669"/>
    <property type="project" value="TreeGrafter"/>
</dbReference>
<dbReference type="GO" id="GO:0042277">
    <property type="term" value="F:peptide binding"/>
    <property type="evidence" value="ECO:0007669"/>
    <property type="project" value="TreeGrafter"/>
</dbReference>
<dbReference type="GO" id="GO:0005615">
    <property type="term" value="C:extracellular space"/>
    <property type="evidence" value="ECO:0007669"/>
    <property type="project" value="TreeGrafter"/>
</dbReference>
<dbReference type="Pfam" id="PF11838">
    <property type="entry name" value="ERAP1_C"/>
    <property type="match status" value="1"/>
</dbReference>
<dbReference type="PANTHER" id="PTHR11533">
    <property type="entry name" value="PROTEASE M1 ZINC METALLOPROTEASE"/>
    <property type="match status" value="1"/>
</dbReference>
<sequence>MRVQCTSEMYNRLRKAIETKELQPADRVGLVMDSYALVKAGKMKPEDMMKLLASYSKEDDTIVWQGLTDALGGLEVILSDDDVMYPSFLAFAQKLVLPLVDLVGWTPSADDKHLTGLLRGNMVALLKTFCYKDEAVASEADKRCKAFLADPSDVQSVPTDIKTPVFKIYLKNGGEKEYNEIKAYYATAKDNAERKHVLNSLGATPDDKLKLATMEWTTSGAIKLQDFFYAMGSVGRSSKRGREISWQFFQDNFDRLKTMLGASSPSLMNAVVVMCAGGFCSIEKADEIDAFFKANPLPNNSRRIAQMTENMRANGKFLAMLQASDLAKAEFWTTLL</sequence>
<proteinExistence type="inferred from homology"/>
<gene>
    <name evidence="3" type="ORF">CAUS1442_LOCUS1670</name>
</gene>
<dbReference type="GO" id="GO:0070006">
    <property type="term" value="F:metalloaminopeptidase activity"/>
    <property type="evidence" value="ECO:0007669"/>
    <property type="project" value="TreeGrafter"/>
</dbReference>
<evidence type="ECO:0000259" key="2">
    <source>
        <dbReference type="Pfam" id="PF11838"/>
    </source>
</evidence>
<accession>A0A7R9ZKT4</accession>
<dbReference type="InterPro" id="IPR024571">
    <property type="entry name" value="ERAP1-like_C_dom"/>
</dbReference>
<dbReference type="PANTHER" id="PTHR11533:SF174">
    <property type="entry name" value="PUROMYCIN-SENSITIVE AMINOPEPTIDASE-RELATED"/>
    <property type="match status" value="1"/>
</dbReference>
<dbReference type="GO" id="GO:0043171">
    <property type="term" value="P:peptide catabolic process"/>
    <property type="evidence" value="ECO:0007669"/>
    <property type="project" value="TreeGrafter"/>
</dbReference>
<evidence type="ECO:0000313" key="3">
    <source>
        <dbReference type="EMBL" id="CAD8329572.1"/>
    </source>
</evidence>
<comment type="similarity">
    <text evidence="1">Belongs to the peptidase M1 family.</text>
</comment>
<dbReference type="GO" id="GO:0006508">
    <property type="term" value="P:proteolysis"/>
    <property type="evidence" value="ECO:0007669"/>
    <property type="project" value="TreeGrafter"/>
</dbReference>
<dbReference type="EMBL" id="HBEF01002675">
    <property type="protein sequence ID" value="CAD8329572.1"/>
    <property type="molecule type" value="Transcribed_RNA"/>
</dbReference>
<feature type="domain" description="ERAP1-like C-terminal" evidence="2">
    <location>
        <begin position="2"/>
        <end position="312"/>
    </location>
</feature>
<organism evidence="3">
    <name type="scientific">Craspedostauros australis</name>
    <dbReference type="NCBI Taxonomy" id="1486917"/>
    <lineage>
        <taxon>Eukaryota</taxon>
        <taxon>Sar</taxon>
        <taxon>Stramenopiles</taxon>
        <taxon>Ochrophyta</taxon>
        <taxon>Bacillariophyta</taxon>
        <taxon>Bacillariophyceae</taxon>
        <taxon>Bacillariophycidae</taxon>
        <taxon>Naviculales</taxon>
        <taxon>Naviculaceae</taxon>
        <taxon>Craspedostauros</taxon>
    </lineage>
</organism>
<dbReference type="GO" id="GO:0005737">
    <property type="term" value="C:cytoplasm"/>
    <property type="evidence" value="ECO:0007669"/>
    <property type="project" value="TreeGrafter"/>
</dbReference>
<reference evidence="3" key="1">
    <citation type="submission" date="2021-01" db="EMBL/GenBank/DDBJ databases">
        <authorList>
            <person name="Corre E."/>
            <person name="Pelletier E."/>
            <person name="Niang G."/>
            <person name="Scheremetjew M."/>
            <person name="Finn R."/>
            <person name="Kale V."/>
            <person name="Holt S."/>
            <person name="Cochrane G."/>
            <person name="Meng A."/>
            <person name="Brown T."/>
            <person name="Cohen L."/>
        </authorList>
    </citation>
    <scope>NUCLEOTIDE SEQUENCE</scope>
    <source>
        <strain evidence="3">CCMP3328</strain>
    </source>
</reference>
<evidence type="ECO:0000256" key="1">
    <source>
        <dbReference type="ARBA" id="ARBA00010136"/>
    </source>
</evidence>